<dbReference type="PROSITE" id="PS50109">
    <property type="entry name" value="HIS_KIN"/>
    <property type="match status" value="1"/>
</dbReference>
<dbReference type="InterPro" id="IPR004358">
    <property type="entry name" value="Sig_transdc_His_kin-like_C"/>
</dbReference>
<comment type="caution">
    <text evidence="9">The sequence shown here is derived from an EMBL/GenBank/DDBJ whole genome shotgun (WGS) entry which is preliminary data.</text>
</comment>
<dbReference type="AlphaFoldDB" id="A0A140LE49"/>
<feature type="transmembrane region" description="Helical" evidence="7">
    <location>
        <begin position="7"/>
        <end position="26"/>
    </location>
</feature>
<evidence type="ECO:0000256" key="4">
    <source>
        <dbReference type="ARBA" id="ARBA00022777"/>
    </source>
</evidence>
<accession>A0A140LE49</accession>
<organism evidence="9 10">
    <name type="scientific">Fervidicola ferrireducens</name>
    <dbReference type="NCBI Taxonomy" id="520764"/>
    <lineage>
        <taxon>Bacteria</taxon>
        <taxon>Bacillati</taxon>
        <taxon>Bacillota</taxon>
        <taxon>Clostridia</taxon>
        <taxon>Thermosediminibacterales</taxon>
        <taxon>Thermosediminibacteraceae</taxon>
        <taxon>Fervidicola</taxon>
    </lineage>
</organism>
<gene>
    <name evidence="9" type="primary">glnK</name>
    <name evidence="9" type="ORF">AN618_01620</name>
</gene>
<evidence type="ECO:0000313" key="10">
    <source>
        <dbReference type="Proteomes" id="UP000070427"/>
    </source>
</evidence>
<comment type="catalytic activity">
    <reaction evidence="1">
        <text>ATP + protein L-histidine = ADP + protein N-phospho-L-histidine.</text>
        <dbReference type="EC" id="2.7.13.3"/>
    </reaction>
</comment>
<evidence type="ECO:0000256" key="1">
    <source>
        <dbReference type="ARBA" id="ARBA00000085"/>
    </source>
</evidence>
<keyword evidence="3 9" id="KW-0808">Transferase</keyword>
<dbReference type="Gene3D" id="3.30.565.10">
    <property type="entry name" value="Histidine kinase-like ATPase, C-terminal domain"/>
    <property type="match status" value="1"/>
</dbReference>
<feature type="domain" description="Histidine kinase" evidence="8">
    <location>
        <begin position="190"/>
        <end position="421"/>
    </location>
</feature>
<dbReference type="EC" id="2.7.13.3" evidence="2"/>
<dbReference type="PRINTS" id="PR00344">
    <property type="entry name" value="BCTRLSENSOR"/>
</dbReference>
<evidence type="ECO:0000256" key="7">
    <source>
        <dbReference type="SAM" id="Phobius"/>
    </source>
</evidence>
<reference evidence="9 10" key="1">
    <citation type="submission" date="2015-12" db="EMBL/GenBank/DDBJ databases">
        <title>Draft genome sequnece of Fervidicola ferrireducens strain Y170.</title>
        <authorList>
            <person name="Patel B.K."/>
        </authorList>
    </citation>
    <scope>NUCLEOTIDE SEQUENCE [LARGE SCALE GENOMIC DNA]</scope>
    <source>
        <strain evidence="9 10">Y170</strain>
    </source>
</reference>
<feature type="transmembrane region" description="Helical" evidence="7">
    <location>
        <begin position="56"/>
        <end position="76"/>
    </location>
</feature>
<evidence type="ECO:0000256" key="2">
    <source>
        <dbReference type="ARBA" id="ARBA00012438"/>
    </source>
</evidence>
<dbReference type="OrthoDB" id="1791938at2"/>
<dbReference type="Pfam" id="PF02518">
    <property type="entry name" value="HATPase_c"/>
    <property type="match status" value="1"/>
</dbReference>
<feature type="transmembrane region" description="Helical" evidence="7">
    <location>
        <begin position="117"/>
        <end position="135"/>
    </location>
</feature>
<dbReference type="CDD" id="cd00075">
    <property type="entry name" value="HATPase"/>
    <property type="match status" value="1"/>
</dbReference>
<dbReference type="PANTHER" id="PTHR43711">
    <property type="entry name" value="TWO-COMPONENT HISTIDINE KINASE"/>
    <property type="match status" value="1"/>
</dbReference>
<evidence type="ECO:0000313" key="9">
    <source>
        <dbReference type="EMBL" id="KXG78824.1"/>
    </source>
</evidence>
<keyword evidence="7" id="KW-0472">Membrane</keyword>
<dbReference type="GO" id="GO:0000160">
    <property type="term" value="P:phosphorelay signal transduction system"/>
    <property type="evidence" value="ECO:0007669"/>
    <property type="project" value="UniProtKB-KW"/>
</dbReference>
<evidence type="ECO:0000256" key="5">
    <source>
        <dbReference type="ARBA" id="ARBA00023012"/>
    </source>
</evidence>
<dbReference type="SUPFAM" id="SSF55874">
    <property type="entry name" value="ATPase domain of HSP90 chaperone/DNA topoisomerase II/histidine kinase"/>
    <property type="match status" value="1"/>
</dbReference>
<evidence type="ECO:0000259" key="8">
    <source>
        <dbReference type="PROSITE" id="PS50109"/>
    </source>
</evidence>
<feature type="transmembrane region" description="Helical" evidence="7">
    <location>
        <begin position="147"/>
        <end position="168"/>
    </location>
</feature>
<dbReference type="Proteomes" id="UP000070427">
    <property type="component" value="Unassembled WGS sequence"/>
</dbReference>
<name>A0A140LE49_9FIRM</name>
<dbReference type="GO" id="GO:0004673">
    <property type="term" value="F:protein histidine kinase activity"/>
    <property type="evidence" value="ECO:0007669"/>
    <property type="project" value="UniProtKB-EC"/>
</dbReference>
<dbReference type="InterPro" id="IPR050736">
    <property type="entry name" value="Sensor_HK_Regulatory"/>
</dbReference>
<dbReference type="PANTHER" id="PTHR43711:SF1">
    <property type="entry name" value="HISTIDINE KINASE 1"/>
    <property type="match status" value="1"/>
</dbReference>
<dbReference type="SMART" id="SM00387">
    <property type="entry name" value="HATPase_c"/>
    <property type="match status" value="1"/>
</dbReference>
<keyword evidence="4 9" id="KW-0418">Kinase</keyword>
<protein>
    <recommendedName>
        <fullName evidence="2">histidine kinase</fullName>
        <ecNumber evidence="2">2.7.13.3</ecNumber>
    </recommendedName>
</protein>
<keyword evidence="10" id="KW-1185">Reference proteome</keyword>
<keyword evidence="5" id="KW-0902">Two-component regulatory system</keyword>
<sequence length="431" mass="49891">MILKRFYLKEMLFVALFTALIGEVYFYPFGTAFRFTAGVIAISFLMLYFKEIPEIVLIPFSGVVVFLFRVFLWSAIGRYDFSKAVSLHYPAFFYYLAYGVFLRLGNIKKLPGSPVNFIAVMALSDISANFVELFVRRELNFEYFQEIFTPVVAVGLFRSMVTFSLYLMMERYKLLIIKEEHEKRYAELLELISELKTELIFLKKSTKDLEDAMKQSYDIYSKLQGPLDEKEAGELRKKALNLAREIHEIKKDYLRISRGFSQLLPEEDKKGMKLSAILSLLKTNTERWMKEQKKQVEFKFRLEKDFIIANYFAFFSILSNLIYNALEALDKEGGRIEVRVRRYFDRMVISVEDNGCGIHSKDLPFIFEPGFSTKVLEDGSVSTGLGLTHVKNLVEEMGGKVYVTSKVGEGSRFDLEIPLDGRFVKIAGQEE</sequence>
<dbReference type="InterPro" id="IPR036890">
    <property type="entry name" value="HATPase_C_sf"/>
</dbReference>
<dbReference type="FunCoup" id="A0A140LE49">
    <property type="interactions" value="81"/>
</dbReference>
<dbReference type="InParanoid" id="A0A140LE49"/>
<evidence type="ECO:0000256" key="6">
    <source>
        <dbReference type="SAM" id="Coils"/>
    </source>
</evidence>
<evidence type="ECO:0000256" key="3">
    <source>
        <dbReference type="ARBA" id="ARBA00022679"/>
    </source>
</evidence>
<dbReference type="InterPro" id="IPR005467">
    <property type="entry name" value="His_kinase_dom"/>
</dbReference>
<feature type="coiled-coil region" evidence="6">
    <location>
        <begin position="178"/>
        <end position="252"/>
    </location>
</feature>
<keyword evidence="7" id="KW-0812">Transmembrane</keyword>
<keyword evidence="7" id="KW-1133">Transmembrane helix</keyword>
<dbReference type="InterPro" id="IPR003594">
    <property type="entry name" value="HATPase_dom"/>
</dbReference>
<proteinExistence type="predicted"/>
<feature type="transmembrane region" description="Helical" evidence="7">
    <location>
        <begin position="88"/>
        <end position="105"/>
    </location>
</feature>
<keyword evidence="6" id="KW-0175">Coiled coil</keyword>
<dbReference type="EMBL" id="LOED01000001">
    <property type="protein sequence ID" value="KXG78824.1"/>
    <property type="molecule type" value="Genomic_DNA"/>
</dbReference>
<dbReference type="STRING" id="520764.AN618_01620"/>